<reference evidence="2 3" key="1">
    <citation type="submission" date="2013-11" db="EMBL/GenBank/DDBJ databases">
        <title>Opisthorchis viverrini - life in the bile duct.</title>
        <authorList>
            <person name="Young N.D."/>
            <person name="Nagarajan N."/>
            <person name="Lin S.J."/>
            <person name="Korhonen P.K."/>
            <person name="Jex A.R."/>
            <person name="Hall R.S."/>
            <person name="Safavi-Hemami H."/>
            <person name="Kaewkong W."/>
            <person name="Bertrand D."/>
            <person name="Gao S."/>
            <person name="Seet Q."/>
            <person name="Wongkham S."/>
            <person name="Teh B.T."/>
            <person name="Wongkham C."/>
            <person name="Intapan P.M."/>
            <person name="Maleewong W."/>
            <person name="Yang X."/>
            <person name="Hu M."/>
            <person name="Wang Z."/>
            <person name="Hofmann A."/>
            <person name="Sternberg P.W."/>
            <person name="Tan P."/>
            <person name="Wang J."/>
            <person name="Gasser R.B."/>
        </authorList>
    </citation>
    <scope>NUCLEOTIDE SEQUENCE [LARGE SCALE GENOMIC DNA]</scope>
</reference>
<name>A0A074ZRM1_OPIVI</name>
<dbReference type="AlphaFoldDB" id="A0A074ZRM1"/>
<evidence type="ECO:0000313" key="3">
    <source>
        <dbReference type="Proteomes" id="UP000054324"/>
    </source>
</evidence>
<dbReference type="KEGG" id="ovi:T265_06685"/>
<evidence type="ECO:0000256" key="1">
    <source>
        <dbReference type="SAM" id="MobiDB-lite"/>
    </source>
</evidence>
<accession>A0A074ZRM1</accession>
<evidence type="ECO:0000313" key="2">
    <source>
        <dbReference type="EMBL" id="KER25995.1"/>
    </source>
</evidence>
<proteinExistence type="predicted"/>
<feature type="region of interest" description="Disordered" evidence="1">
    <location>
        <begin position="93"/>
        <end position="117"/>
    </location>
</feature>
<dbReference type="RefSeq" id="XP_009170274.1">
    <property type="nucleotide sequence ID" value="XM_009172010.1"/>
</dbReference>
<organism evidence="2 3">
    <name type="scientific">Opisthorchis viverrini</name>
    <name type="common">Southeast Asian liver fluke</name>
    <dbReference type="NCBI Taxonomy" id="6198"/>
    <lineage>
        <taxon>Eukaryota</taxon>
        <taxon>Metazoa</taxon>
        <taxon>Spiralia</taxon>
        <taxon>Lophotrochozoa</taxon>
        <taxon>Platyhelminthes</taxon>
        <taxon>Trematoda</taxon>
        <taxon>Digenea</taxon>
        <taxon>Opisthorchiida</taxon>
        <taxon>Opisthorchiata</taxon>
        <taxon>Opisthorchiidae</taxon>
        <taxon>Opisthorchis</taxon>
    </lineage>
</organism>
<dbReference type="OrthoDB" id="329563at2759"/>
<dbReference type="EMBL" id="KL596760">
    <property type="protein sequence ID" value="KER25995.1"/>
    <property type="molecule type" value="Genomic_DNA"/>
</dbReference>
<sequence length="266" mass="29893">MTSVFNTDILPPYNHDLFETYCEKNTISTRVGTSLLPPLWTGHRKQLSLRQTMVRHTQHRSQPTELLVLDTFFNGNTRTLPVPSCHVNRRKHEGWDTARLPKPRQGKSSGGGRIRTTDLPVNLHTAAGVGVQRLKEGQEFTGNTFAPQSLPQCMTVRIVKNLHTAAGVGVQRLKEGQEFTGNTFAPQSLPQCMTVRIVKSSFQIKKLTHCWLMCYSFDHRKAGQCGTDSHDSEVRAHDKFGIGYPHAEGDSFDARGPLTERLDHFC</sequence>
<keyword evidence="3" id="KW-1185">Reference proteome</keyword>
<dbReference type="CTD" id="20320864"/>
<dbReference type="Proteomes" id="UP000054324">
    <property type="component" value="Unassembled WGS sequence"/>
</dbReference>
<gene>
    <name evidence="2" type="ORF">T265_06685</name>
</gene>
<dbReference type="GeneID" id="20320864"/>
<protein>
    <submittedName>
        <fullName evidence="2">Uncharacterized protein</fullName>
    </submittedName>
</protein>